<evidence type="ECO:0000256" key="1">
    <source>
        <dbReference type="SAM" id="Phobius"/>
    </source>
</evidence>
<gene>
    <name evidence="2" type="ORF">FIBSPDRAFT_840687</name>
</gene>
<dbReference type="AlphaFoldDB" id="A0A165WWV0"/>
<keyword evidence="1" id="KW-0472">Membrane</keyword>
<keyword evidence="1" id="KW-1133">Transmembrane helix</keyword>
<evidence type="ECO:0000313" key="2">
    <source>
        <dbReference type="EMBL" id="KZP07984.1"/>
    </source>
</evidence>
<feature type="transmembrane region" description="Helical" evidence="1">
    <location>
        <begin position="13"/>
        <end position="33"/>
    </location>
</feature>
<keyword evidence="3" id="KW-1185">Reference proteome</keyword>
<feature type="transmembrane region" description="Helical" evidence="1">
    <location>
        <begin position="78"/>
        <end position="101"/>
    </location>
</feature>
<feature type="transmembrane region" description="Helical" evidence="1">
    <location>
        <begin position="212"/>
        <end position="233"/>
    </location>
</feature>
<evidence type="ECO:0008006" key="4">
    <source>
        <dbReference type="Google" id="ProtNLM"/>
    </source>
</evidence>
<dbReference type="OrthoDB" id="3038990at2759"/>
<feature type="transmembrane region" description="Helical" evidence="1">
    <location>
        <begin position="245"/>
        <end position="265"/>
    </location>
</feature>
<feature type="transmembrane region" description="Helical" evidence="1">
    <location>
        <begin position="45"/>
        <end position="72"/>
    </location>
</feature>
<organism evidence="2 3">
    <name type="scientific">Athelia psychrophila</name>
    <dbReference type="NCBI Taxonomy" id="1759441"/>
    <lineage>
        <taxon>Eukaryota</taxon>
        <taxon>Fungi</taxon>
        <taxon>Dikarya</taxon>
        <taxon>Basidiomycota</taxon>
        <taxon>Agaricomycotina</taxon>
        <taxon>Agaricomycetes</taxon>
        <taxon>Agaricomycetidae</taxon>
        <taxon>Atheliales</taxon>
        <taxon>Atheliaceae</taxon>
        <taxon>Athelia</taxon>
    </lineage>
</organism>
<feature type="transmembrane region" description="Helical" evidence="1">
    <location>
        <begin position="113"/>
        <end position="135"/>
    </location>
</feature>
<sequence length="301" mass="32674">MASNFQNSSAFRMMAYIALVDFTGYSYDWLLSIPGEHQVAARAGLIWPIAIYFLSRITTMGHLLMIVIFTFAPVGHCVPLTAFLAVCAATRAVCTSFLFLLRVRAVYLRSTVVTALFSILWLATVALNLFTYASIRAGPQTGTHFCTGSQVHHTTYPSISSFVFDTLVFVAISYRLAADAATEQSWRARLLSVVTGKGLFSISRVLMTSGQLYYLATVLFFWVNLAVSVSPLVPVSARSSLTTSYMAFTNIMACTVFRGVALGMLENSPTSTGLSSTRIAAAFELASFPADPEGRGDPKAP</sequence>
<accession>A0A165WWV0</accession>
<dbReference type="EMBL" id="KV417734">
    <property type="protein sequence ID" value="KZP07984.1"/>
    <property type="molecule type" value="Genomic_DNA"/>
</dbReference>
<name>A0A165WWV0_9AGAM</name>
<proteinExistence type="predicted"/>
<reference evidence="2 3" key="1">
    <citation type="journal article" date="2016" name="Mol. Biol. Evol.">
        <title>Comparative Genomics of Early-Diverging Mushroom-Forming Fungi Provides Insights into the Origins of Lignocellulose Decay Capabilities.</title>
        <authorList>
            <person name="Nagy L.G."/>
            <person name="Riley R."/>
            <person name="Tritt A."/>
            <person name="Adam C."/>
            <person name="Daum C."/>
            <person name="Floudas D."/>
            <person name="Sun H."/>
            <person name="Yadav J.S."/>
            <person name="Pangilinan J."/>
            <person name="Larsson K.H."/>
            <person name="Matsuura K."/>
            <person name="Barry K."/>
            <person name="Labutti K."/>
            <person name="Kuo R."/>
            <person name="Ohm R.A."/>
            <person name="Bhattacharya S.S."/>
            <person name="Shirouzu T."/>
            <person name="Yoshinaga Y."/>
            <person name="Martin F.M."/>
            <person name="Grigoriev I.V."/>
            <person name="Hibbett D.S."/>
        </authorList>
    </citation>
    <scope>NUCLEOTIDE SEQUENCE [LARGE SCALE GENOMIC DNA]</scope>
    <source>
        <strain evidence="2 3">CBS 109695</strain>
    </source>
</reference>
<protein>
    <recommendedName>
        <fullName evidence="4">G-protein coupled receptors family 1 profile domain-containing protein</fullName>
    </recommendedName>
</protein>
<evidence type="ECO:0000313" key="3">
    <source>
        <dbReference type="Proteomes" id="UP000076532"/>
    </source>
</evidence>
<feature type="transmembrane region" description="Helical" evidence="1">
    <location>
        <begin position="155"/>
        <end position="176"/>
    </location>
</feature>
<keyword evidence="1" id="KW-0812">Transmembrane</keyword>
<dbReference type="Proteomes" id="UP000076532">
    <property type="component" value="Unassembled WGS sequence"/>
</dbReference>